<evidence type="ECO:0000256" key="1">
    <source>
        <dbReference type="SAM" id="Phobius"/>
    </source>
</evidence>
<accession>A0A0G0EGS6</accession>
<name>A0A0G0EGS6_9BACT</name>
<sequence length="106" mass="12172">MENEEKKVTCCEGDAKCEHGMSHCCHNWKKCHMMKWVLIIIALIIAFCLGSQWGQERGEWRGDRFDRGNMMNWGRNKIDNTYNANSEKAVGEVTVDVNKNPVAPVQ</sequence>
<dbReference type="Proteomes" id="UP000034952">
    <property type="component" value="Unassembled WGS sequence"/>
</dbReference>
<evidence type="ECO:0000313" key="2">
    <source>
        <dbReference type="EMBL" id="KKP66497.1"/>
    </source>
</evidence>
<organism evidence="2 3">
    <name type="scientific">Candidatus Nomurabacteria bacterium GW2011_GWE1_35_16</name>
    <dbReference type="NCBI Taxonomy" id="1618761"/>
    <lineage>
        <taxon>Bacteria</taxon>
        <taxon>Candidatus Nomuraibacteriota</taxon>
    </lineage>
</organism>
<protein>
    <submittedName>
        <fullName evidence="2">Uncharacterized protein</fullName>
    </submittedName>
</protein>
<dbReference type="EMBL" id="LBPY01000006">
    <property type="protein sequence ID" value="KKP66497.1"/>
    <property type="molecule type" value="Genomic_DNA"/>
</dbReference>
<proteinExistence type="predicted"/>
<keyword evidence="1" id="KW-0472">Membrane</keyword>
<gene>
    <name evidence="2" type="ORF">UR64_C0006G0024</name>
</gene>
<keyword evidence="1" id="KW-0812">Transmembrane</keyword>
<feature type="transmembrane region" description="Helical" evidence="1">
    <location>
        <begin position="36"/>
        <end position="54"/>
    </location>
</feature>
<reference evidence="2 3" key="1">
    <citation type="journal article" date="2015" name="Nature">
        <title>rRNA introns, odd ribosomes, and small enigmatic genomes across a large radiation of phyla.</title>
        <authorList>
            <person name="Brown C.T."/>
            <person name="Hug L.A."/>
            <person name="Thomas B.C."/>
            <person name="Sharon I."/>
            <person name="Castelle C.J."/>
            <person name="Singh A."/>
            <person name="Wilkins M.J."/>
            <person name="Williams K.H."/>
            <person name="Banfield J.F."/>
        </authorList>
    </citation>
    <scope>NUCLEOTIDE SEQUENCE [LARGE SCALE GENOMIC DNA]</scope>
</reference>
<comment type="caution">
    <text evidence="2">The sequence shown here is derived from an EMBL/GenBank/DDBJ whole genome shotgun (WGS) entry which is preliminary data.</text>
</comment>
<evidence type="ECO:0000313" key="3">
    <source>
        <dbReference type="Proteomes" id="UP000034952"/>
    </source>
</evidence>
<keyword evidence="1" id="KW-1133">Transmembrane helix</keyword>
<dbReference type="AlphaFoldDB" id="A0A0G0EGS6"/>